<evidence type="ECO:0000313" key="1">
    <source>
        <dbReference type="EMBL" id="TGX79788.1"/>
    </source>
</evidence>
<organism evidence="1 2">
    <name type="scientific">Palleniella muris</name>
    <dbReference type="NCBI Taxonomy" id="3038145"/>
    <lineage>
        <taxon>Bacteria</taxon>
        <taxon>Pseudomonadati</taxon>
        <taxon>Bacteroidota</taxon>
        <taxon>Bacteroidia</taxon>
        <taxon>Bacteroidales</taxon>
        <taxon>Prevotellaceae</taxon>
        <taxon>Palleniella</taxon>
    </lineage>
</organism>
<evidence type="ECO:0000313" key="2">
    <source>
        <dbReference type="Proteomes" id="UP000308886"/>
    </source>
</evidence>
<comment type="caution">
    <text evidence="1">The sequence shown here is derived from an EMBL/GenBank/DDBJ whole genome shotgun (WGS) entry which is preliminary data.</text>
</comment>
<dbReference type="Proteomes" id="UP000308886">
    <property type="component" value="Unassembled WGS sequence"/>
</dbReference>
<dbReference type="EMBL" id="SRZC01000037">
    <property type="protein sequence ID" value="TGX79788.1"/>
    <property type="molecule type" value="Genomic_DNA"/>
</dbReference>
<name>A0AC61QLK4_9BACT</name>
<sequence length="241" mass="26916">MSLMMNPSEFIAEYRECFGASVPLPLAVVYADKPLSEPWNIAGCMFKQFHRAYKGETVTFDAESLTCGGGKLYTGLGPVQERIYDFVSKVEKYKQSPELVRGYITALNPRLSEKPYLNIVPVGNLDNFDEIEGLIFFVTPDVLSGLFAWANYDSSDLNAVMSPWGSGCASAITTMVNENRAGGKHCFIGMLDVSARQFFHHDILSFSIPRSRFVEMCDTMRQCCISGSPAWLKVKKRINNT</sequence>
<gene>
    <name evidence="1" type="ORF">E5358_14565</name>
</gene>
<accession>A0AC61QLK4</accession>
<keyword evidence="2" id="KW-1185">Reference proteome</keyword>
<protein>
    <submittedName>
        <fullName evidence="1">Uncharacterized protein</fullName>
    </submittedName>
</protein>
<reference evidence="1" key="1">
    <citation type="submission" date="2019-04" db="EMBL/GenBank/DDBJ databases">
        <title>Microbes associate with the intestines of laboratory mice.</title>
        <authorList>
            <person name="Navarre W."/>
            <person name="Wong E."/>
            <person name="Huang K."/>
            <person name="Tropini C."/>
            <person name="Ng K."/>
            <person name="Yu B."/>
        </authorList>
    </citation>
    <scope>NUCLEOTIDE SEQUENCE</scope>
    <source>
        <strain evidence="1">NM73_A23</strain>
    </source>
</reference>
<proteinExistence type="predicted"/>